<name>A0A9X3EW00_9BACT</name>
<accession>A0A9X3EW00</accession>
<dbReference type="AlphaFoldDB" id="A0A9X3EW00"/>
<gene>
    <name evidence="2" type="ORF">OV079_38245</name>
</gene>
<organism evidence="2 3">
    <name type="scientific">Nannocystis pusilla</name>
    <dbReference type="NCBI Taxonomy" id="889268"/>
    <lineage>
        <taxon>Bacteria</taxon>
        <taxon>Pseudomonadati</taxon>
        <taxon>Myxococcota</taxon>
        <taxon>Polyangia</taxon>
        <taxon>Nannocystales</taxon>
        <taxon>Nannocystaceae</taxon>
        <taxon>Nannocystis</taxon>
    </lineage>
</organism>
<protein>
    <submittedName>
        <fullName evidence="2">Uncharacterized protein</fullName>
    </submittedName>
</protein>
<dbReference type="Proteomes" id="UP001150924">
    <property type="component" value="Unassembled WGS sequence"/>
</dbReference>
<evidence type="ECO:0000313" key="2">
    <source>
        <dbReference type="EMBL" id="MCY1011303.1"/>
    </source>
</evidence>
<sequence length="44" mass="4589">MTRPPPADLTQMSLGTGLPPGNKCPEGHVPTSKFVLPCGSPSRE</sequence>
<comment type="caution">
    <text evidence="2">The sequence shown here is derived from an EMBL/GenBank/DDBJ whole genome shotgun (WGS) entry which is preliminary data.</text>
</comment>
<dbReference type="EMBL" id="JAPNKE010000002">
    <property type="protein sequence ID" value="MCY1011303.1"/>
    <property type="molecule type" value="Genomic_DNA"/>
</dbReference>
<proteinExistence type="predicted"/>
<dbReference type="RefSeq" id="WP_267774561.1">
    <property type="nucleotide sequence ID" value="NZ_JAPNKE010000002.1"/>
</dbReference>
<evidence type="ECO:0000256" key="1">
    <source>
        <dbReference type="SAM" id="MobiDB-lite"/>
    </source>
</evidence>
<evidence type="ECO:0000313" key="3">
    <source>
        <dbReference type="Proteomes" id="UP001150924"/>
    </source>
</evidence>
<feature type="region of interest" description="Disordered" evidence="1">
    <location>
        <begin position="1"/>
        <end position="44"/>
    </location>
</feature>
<reference evidence="2" key="1">
    <citation type="submission" date="2022-11" db="EMBL/GenBank/DDBJ databases">
        <title>Minimal conservation of predation-associated metabolite biosynthetic gene clusters underscores biosynthetic potential of Myxococcota including descriptions for ten novel species: Archangium lansinium sp. nov., Myxococcus landrumus sp. nov., Nannocystis bai.</title>
        <authorList>
            <person name="Ahearne A."/>
            <person name="Stevens C."/>
            <person name="Phillips K."/>
        </authorList>
    </citation>
    <scope>NUCLEOTIDE SEQUENCE</scope>
    <source>
        <strain evidence="2">Na p29</strain>
    </source>
</reference>
<keyword evidence="3" id="KW-1185">Reference proteome</keyword>